<dbReference type="EMBL" id="CP029684">
    <property type="protein sequence ID" value="QAS69319.1"/>
    <property type="molecule type" value="Genomic_DNA"/>
</dbReference>
<dbReference type="RefSeq" id="WP_128685325.1">
    <property type="nucleotide sequence ID" value="NZ_CP029684.2"/>
</dbReference>
<reference evidence="2 3" key="1">
    <citation type="journal article" date="2019" name="Syst. Appl. Microbiol.">
        <title>Oenococcus sicerae sp. nov., isolated from French cider.</title>
        <authorList>
            <person name="Cousin F.J."/>
            <person name="Le Guellec R."/>
            <person name="Chagnot C."/>
            <person name="Goux D."/>
            <person name="Dalmasso M."/>
            <person name="Laplace J.M."/>
            <person name="Cretenet M."/>
        </authorList>
    </citation>
    <scope>NUCLEOTIDE SEQUENCE [LARGE SCALE GENOMIC DNA]</scope>
    <source>
        <strain evidence="2 3">UCMA 15228</strain>
    </source>
</reference>
<dbReference type="InterPro" id="IPR009241">
    <property type="entry name" value="HigB-like"/>
</dbReference>
<protein>
    <submittedName>
        <fullName evidence="2">Type II toxin-antitoxin system RelE/ParE family toxin</fullName>
    </submittedName>
</protein>
<feature type="region of interest" description="Disordered" evidence="1">
    <location>
        <begin position="73"/>
        <end position="94"/>
    </location>
</feature>
<evidence type="ECO:0000313" key="2">
    <source>
        <dbReference type="EMBL" id="QAS69319.1"/>
    </source>
</evidence>
<evidence type="ECO:0000256" key="1">
    <source>
        <dbReference type="SAM" id="MobiDB-lite"/>
    </source>
</evidence>
<gene>
    <name evidence="2" type="ORF">DLJ48_01655</name>
</gene>
<feature type="compositionally biased region" description="Basic and acidic residues" evidence="1">
    <location>
        <begin position="75"/>
        <end position="94"/>
    </location>
</feature>
<evidence type="ECO:0000313" key="3">
    <source>
        <dbReference type="Proteomes" id="UP000286907"/>
    </source>
</evidence>
<sequence>MPKKERIKLVSVIEKIQEVGLQEAFKMQWAAKLEDNLYEIRTRIGKEYLRGIYFHLEKSQYVITHGFKKKSNKTPLKELEKGRQRRDRFMENNH</sequence>
<proteinExistence type="predicted"/>
<organism evidence="2 3">
    <name type="scientific">Oenococcus sicerae</name>
    <dbReference type="NCBI Taxonomy" id="2203724"/>
    <lineage>
        <taxon>Bacteria</taxon>
        <taxon>Bacillati</taxon>
        <taxon>Bacillota</taxon>
        <taxon>Bacilli</taxon>
        <taxon>Lactobacillales</taxon>
        <taxon>Lactobacillaceae</taxon>
        <taxon>Oenococcus</taxon>
    </lineage>
</organism>
<name>A0ABX5QKM2_9LACO</name>
<dbReference type="Proteomes" id="UP000286907">
    <property type="component" value="Chromosome"/>
</dbReference>
<keyword evidence="3" id="KW-1185">Reference proteome</keyword>
<dbReference type="Pfam" id="PF05973">
    <property type="entry name" value="Gp49"/>
    <property type="match status" value="1"/>
</dbReference>
<accession>A0ABX5QKM2</accession>